<evidence type="ECO:0000313" key="1">
    <source>
        <dbReference type="EMBL" id="GBP47108.1"/>
    </source>
</evidence>
<gene>
    <name evidence="1" type="ORF">EVAR_96063_1</name>
</gene>
<dbReference type="Proteomes" id="UP000299102">
    <property type="component" value="Unassembled WGS sequence"/>
</dbReference>
<evidence type="ECO:0000313" key="2">
    <source>
        <dbReference type="Proteomes" id="UP000299102"/>
    </source>
</evidence>
<comment type="caution">
    <text evidence="1">The sequence shown here is derived from an EMBL/GenBank/DDBJ whole genome shotgun (WGS) entry which is preliminary data.</text>
</comment>
<name>A0A4C1W6X3_EUMVA</name>
<reference evidence="1 2" key="1">
    <citation type="journal article" date="2019" name="Commun. Biol.">
        <title>The bagworm genome reveals a unique fibroin gene that provides high tensile strength.</title>
        <authorList>
            <person name="Kono N."/>
            <person name="Nakamura H."/>
            <person name="Ohtoshi R."/>
            <person name="Tomita M."/>
            <person name="Numata K."/>
            <person name="Arakawa K."/>
        </authorList>
    </citation>
    <scope>NUCLEOTIDE SEQUENCE [LARGE SCALE GENOMIC DNA]</scope>
</reference>
<protein>
    <submittedName>
        <fullName evidence="1">Uncharacterized protein</fullName>
    </submittedName>
</protein>
<dbReference type="EMBL" id="BGZK01000495">
    <property type="protein sequence ID" value="GBP47108.1"/>
    <property type="molecule type" value="Genomic_DNA"/>
</dbReference>
<organism evidence="1 2">
    <name type="scientific">Eumeta variegata</name>
    <name type="common">Bagworm moth</name>
    <name type="synonym">Eumeta japonica</name>
    <dbReference type="NCBI Taxonomy" id="151549"/>
    <lineage>
        <taxon>Eukaryota</taxon>
        <taxon>Metazoa</taxon>
        <taxon>Ecdysozoa</taxon>
        <taxon>Arthropoda</taxon>
        <taxon>Hexapoda</taxon>
        <taxon>Insecta</taxon>
        <taxon>Pterygota</taxon>
        <taxon>Neoptera</taxon>
        <taxon>Endopterygota</taxon>
        <taxon>Lepidoptera</taxon>
        <taxon>Glossata</taxon>
        <taxon>Ditrysia</taxon>
        <taxon>Tineoidea</taxon>
        <taxon>Psychidae</taxon>
        <taxon>Oiketicinae</taxon>
        <taxon>Eumeta</taxon>
    </lineage>
</organism>
<sequence length="268" mass="29578">MTLSNLGIQGKINRRSFVSLSTNTMVSIHSVCPLSFLRARGKDRDSHAVVNLAAAVRQHTLTEHRCEVTAFVVAFRLVNKNSVTHSPSTTPLPLNQSTRPLSTLSLIDHRHFPLHLSTPTSNRHLIPTQEAGNALVTPLGLQVAMGCEYSRGSEQASHHRIDGYRHSCNPRGGTNTLPSSWQGIGYQVEERDCRSKTTGTLHHWTKHNSRSCYFRFVFSVARLSSSGVLRVRSSRHLAAARASLANAHGTHNRSKRHITLHGNLAAPL</sequence>
<proteinExistence type="predicted"/>
<keyword evidence="2" id="KW-1185">Reference proteome</keyword>
<accession>A0A4C1W6X3</accession>
<dbReference type="AlphaFoldDB" id="A0A4C1W6X3"/>